<proteinExistence type="predicted"/>
<feature type="region of interest" description="Disordered" evidence="1">
    <location>
        <begin position="95"/>
        <end position="119"/>
    </location>
</feature>
<accession>A0A7S0XM38</accession>
<sequence>MVDGATMTTIATIAVLALLSTPNFAFTPTVTHRFLHSAVSVGLKPPASRNFGLSAKDTIFSVNDDDDDDEEIDAVDSDDIEDIVKSLMVEENAEAVADTTSTKKKIGDPLREDNGVRPSIHPTTINAIAEALKARATQSLKPEFSDEDDMMHFSVSDDVEPLMVMVTAGQFASDAIQKRQESSTEDGMLLTQGEEQTLAGRIMGVIMRLDDLEDELVERTEGVGWVGDYNEWGSFGVLENESEDNLKQVHAKILDDPLFCMNRAECLLAIFLQNVEIPQLERLNETVPDGSIIDFLDEDRKEVVLGSD</sequence>
<dbReference type="AlphaFoldDB" id="A0A7S0XM38"/>
<organism evidence="2">
    <name type="scientific">Pseudo-nitzschia delicatissima</name>
    <dbReference type="NCBI Taxonomy" id="44447"/>
    <lineage>
        <taxon>Eukaryota</taxon>
        <taxon>Sar</taxon>
        <taxon>Stramenopiles</taxon>
        <taxon>Ochrophyta</taxon>
        <taxon>Bacillariophyta</taxon>
        <taxon>Bacillariophyceae</taxon>
        <taxon>Bacillariophycidae</taxon>
        <taxon>Bacillariales</taxon>
        <taxon>Bacillariaceae</taxon>
        <taxon>Pseudo-nitzschia</taxon>
    </lineage>
</organism>
<evidence type="ECO:0000313" key="2">
    <source>
        <dbReference type="EMBL" id="CAD8730062.1"/>
    </source>
</evidence>
<feature type="compositionally biased region" description="Basic and acidic residues" evidence="1">
    <location>
        <begin position="105"/>
        <end position="115"/>
    </location>
</feature>
<evidence type="ECO:0000256" key="1">
    <source>
        <dbReference type="SAM" id="MobiDB-lite"/>
    </source>
</evidence>
<dbReference type="EMBL" id="HBFG01002060">
    <property type="protein sequence ID" value="CAD8730062.1"/>
    <property type="molecule type" value="Transcribed_RNA"/>
</dbReference>
<name>A0A7S0XM38_9STRA</name>
<reference evidence="2" key="1">
    <citation type="submission" date="2021-01" db="EMBL/GenBank/DDBJ databases">
        <authorList>
            <person name="Corre E."/>
            <person name="Pelletier E."/>
            <person name="Niang G."/>
            <person name="Scheremetjew M."/>
            <person name="Finn R."/>
            <person name="Kale V."/>
            <person name="Holt S."/>
            <person name="Cochrane G."/>
            <person name="Meng A."/>
            <person name="Brown T."/>
            <person name="Cohen L."/>
        </authorList>
    </citation>
    <scope>NUCLEOTIDE SEQUENCE</scope>
    <source>
        <strain evidence="2">B596</strain>
    </source>
</reference>
<protein>
    <submittedName>
        <fullName evidence="2">Uncharacterized protein</fullName>
    </submittedName>
</protein>
<gene>
    <name evidence="2" type="ORF">PDEL0327_LOCUS1555</name>
</gene>